<protein>
    <submittedName>
        <fullName evidence="2">Uncharacterized protein</fullName>
    </submittedName>
</protein>
<gene>
    <name evidence="2" type="ORF">AURDEDRAFT_177725</name>
</gene>
<keyword evidence="3" id="KW-1185">Reference proteome</keyword>
<name>J0L9W8_AURST</name>
<evidence type="ECO:0000313" key="3">
    <source>
        <dbReference type="Proteomes" id="UP000006514"/>
    </source>
</evidence>
<feature type="compositionally biased region" description="Low complexity" evidence="1">
    <location>
        <begin position="40"/>
        <end position="59"/>
    </location>
</feature>
<reference evidence="3" key="1">
    <citation type="journal article" date="2012" name="Science">
        <title>The Paleozoic origin of enzymatic lignin decomposition reconstructed from 31 fungal genomes.</title>
        <authorList>
            <person name="Floudas D."/>
            <person name="Binder M."/>
            <person name="Riley R."/>
            <person name="Barry K."/>
            <person name="Blanchette R.A."/>
            <person name="Henrissat B."/>
            <person name="Martinez A.T."/>
            <person name="Otillar R."/>
            <person name="Spatafora J.W."/>
            <person name="Yadav J.S."/>
            <person name="Aerts A."/>
            <person name="Benoit I."/>
            <person name="Boyd A."/>
            <person name="Carlson A."/>
            <person name="Copeland A."/>
            <person name="Coutinho P.M."/>
            <person name="de Vries R.P."/>
            <person name="Ferreira P."/>
            <person name="Findley K."/>
            <person name="Foster B."/>
            <person name="Gaskell J."/>
            <person name="Glotzer D."/>
            <person name="Gorecki P."/>
            <person name="Heitman J."/>
            <person name="Hesse C."/>
            <person name="Hori C."/>
            <person name="Igarashi K."/>
            <person name="Jurgens J.A."/>
            <person name="Kallen N."/>
            <person name="Kersten P."/>
            <person name="Kohler A."/>
            <person name="Kuees U."/>
            <person name="Kumar T.K.A."/>
            <person name="Kuo A."/>
            <person name="LaButti K."/>
            <person name="Larrondo L.F."/>
            <person name="Lindquist E."/>
            <person name="Ling A."/>
            <person name="Lombard V."/>
            <person name="Lucas S."/>
            <person name="Lundell T."/>
            <person name="Martin R."/>
            <person name="McLaughlin D.J."/>
            <person name="Morgenstern I."/>
            <person name="Morin E."/>
            <person name="Murat C."/>
            <person name="Nagy L.G."/>
            <person name="Nolan M."/>
            <person name="Ohm R.A."/>
            <person name="Patyshakuliyeva A."/>
            <person name="Rokas A."/>
            <person name="Ruiz-Duenas F.J."/>
            <person name="Sabat G."/>
            <person name="Salamov A."/>
            <person name="Samejima M."/>
            <person name="Schmutz J."/>
            <person name="Slot J.C."/>
            <person name="St John F."/>
            <person name="Stenlid J."/>
            <person name="Sun H."/>
            <person name="Sun S."/>
            <person name="Syed K."/>
            <person name="Tsang A."/>
            <person name="Wiebenga A."/>
            <person name="Young D."/>
            <person name="Pisabarro A."/>
            <person name="Eastwood D.C."/>
            <person name="Martin F."/>
            <person name="Cullen D."/>
            <person name="Grigoriev I.V."/>
            <person name="Hibbett D.S."/>
        </authorList>
    </citation>
    <scope>NUCLEOTIDE SEQUENCE [LARGE SCALE GENOMIC DNA]</scope>
    <source>
        <strain evidence="3">TFB10046</strain>
    </source>
</reference>
<dbReference type="KEGG" id="adl:AURDEDRAFT_177725"/>
<feature type="compositionally biased region" description="Polar residues" evidence="1">
    <location>
        <begin position="105"/>
        <end position="141"/>
    </location>
</feature>
<feature type="region of interest" description="Disordered" evidence="1">
    <location>
        <begin position="33"/>
        <end position="148"/>
    </location>
</feature>
<dbReference type="InParanoid" id="J0L9W8"/>
<dbReference type="AlphaFoldDB" id="J0L9W8"/>
<organism evidence="2 3">
    <name type="scientific">Auricularia subglabra (strain TFB-10046 / SS5)</name>
    <name type="common">White-rot fungus</name>
    <name type="synonym">Auricularia delicata (strain TFB10046)</name>
    <dbReference type="NCBI Taxonomy" id="717982"/>
    <lineage>
        <taxon>Eukaryota</taxon>
        <taxon>Fungi</taxon>
        <taxon>Dikarya</taxon>
        <taxon>Basidiomycota</taxon>
        <taxon>Agaricomycotina</taxon>
        <taxon>Agaricomycetes</taxon>
        <taxon>Auriculariales</taxon>
        <taxon>Auriculariaceae</taxon>
        <taxon>Auricularia</taxon>
    </lineage>
</organism>
<dbReference type="Proteomes" id="UP000006514">
    <property type="component" value="Unassembled WGS sequence"/>
</dbReference>
<proteinExistence type="predicted"/>
<accession>J0L9W8</accession>
<evidence type="ECO:0000256" key="1">
    <source>
        <dbReference type="SAM" id="MobiDB-lite"/>
    </source>
</evidence>
<sequence length="148" mass="15582">MVDLIPSSLTKPAMPANGELFPFRALIKGKVMTHRHDPGSSNSTSGCTSSSTSSVLRSTLPAASSPNEALDTHPTRALTGSPDRACSDGARMRVRPRNQHDMPYPNQSSAASIPRSSRKTSSAMPSPSETVPTVHSLQTLPGTDDVDA</sequence>
<dbReference type="EMBL" id="JH688377">
    <property type="protein sequence ID" value="EJD33191.1"/>
    <property type="molecule type" value="Genomic_DNA"/>
</dbReference>
<evidence type="ECO:0000313" key="2">
    <source>
        <dbReference type="EMBL" id="EJD33191.1"/>
    </source>
</evidence>